<keyword evidence="2" id="KW-1185">Reference proteome</keyword>
<dbReference type="EMBL" id="JAMXFF010000001">
    <property type="protein sequence ID" value="MCT7964966.1"/>
    <property type="molecule type" value="Genomic_DNA"/>
</dbReference>
<name>A0ABT2MM38_9CYAN</name>
<evidence type="ECO:0000313" key="2">
    <source>
        <dbReference type="Proteomes" id="UP001525890"/>
    </source>
</evidence>
<organism evidence="1 2">
    <name type="scientific">Laspinema palackyanum D2a</name>
    <dbReference type="NCBI Taxonomy" id="2953684"/>
    <lineage>
        <taxon>Bacteria</taxon>
        <taxon>Bacillati</taxon>
        <taxon>Cyanobacteriota</taxon>
        <taxon>Cyanophyceae</taxon>
        <taxon>Oscillatoriophycideae</taxon>
        <taxon>Oscillatoriales</taxon>
        <taxon>Laspinemataceae</taxon>
        <taxon>Laspinema</taxon>
        <taxon>Laspinema palackyanum</taxon>
    </lineage>
</organism>
<proteinExistence type="predicted"/>
<evidence type="ECO:0000313" key="1">
    <source>
        <dbReference type="EMBL" id="MCT7964966.1"/>
    </source>
</evidence>
<sequence length="128" mass="14737">MHFSCSFQPCQIVCLEHHQTCLYAEVIQILATRSMLWLRPLMLAVGPVLTRPPFPDECRELYDLRQGADLVWPQSLFRLALDTEVIPLLMELHSFPPPEPGFSPIAHDRLRAFVQQVWQAHPEAFEGC</sequence>
<dbReference type="Proteomes" id="UP001525890">
    <property type="component" value="Unassembled WGS sequence"/>
</dbReference>
<comment type="caution">
    <text evidence="1">The sequence shown here is derived from an EMBL/GenBank/DDBJ whole genome shotgun (WGS) entry which is preliminary data.</text>
</comment>
<protein>
    <submittedName>
        <fullName evidence="1">Uncharacterized protein</fullName>
    </submittedName>
</protein>
<gene>
    <name evidence="1" type="ORF">NG799_01295</name>
</gene>
<dbReference type="RefSeq" id="WP_368004714.1">
    <property type="nucleotide sequence ID" value="NZ_JAMXFF010000001.1"/>
</dbReference>
<accession>A0ABT2MM38</accession>
<reference evidence="1 2" key="1">
    <citation type="journal article" date="2022" name="Front. Microbiol.">
        <title>High genomic differentiation and limited gene flow indicate recent cryptic speciation within the genus Laspinema (cyanobacteria).</title>
        <authorList>
            <person name="Stanojkovic A."/>
            <person name="Skoupy S."/>
            <person name="Skaloud P."/>
            <person name="Dvorak P."/>
        </authorList>
    </citation>
    <scope>NUCLEOTIDE SEQUENCE [LARGE SCALE GENOMIC DNA]</scope>
    <source>
        <strain evidence="1 2">D2a</strain>
    </source>
</reference>